<dbReference type="PANTHER" id="PTHR43191:SF2">
    <property type="entry name" value="RRNA METHYLTRANSFERASE 3, MITOCHONDRIAL"/>
    <property type="match status" value="1"/>
</dbReference>
<gene>
    <name evidence="4" type="ORF">MAMA39_06830</name>
</gene>
<dbReference type="GO" id="GO:0032259">
    <property type="term" value="P:methylation"/>
    <property type="evidence" value="ECO:0007669"/>
    <property type="project" value="UniProtKB-KW"/>
</dbReference>
<name>A0A292IIU0_9MOLU</name>
<evidence type="ECO:0000259" key="3">
    <source>
        <dbReference type="Pfam" id="PF00588"/>
    </source>
</evidence>
<dbReference type="Gene3D" id="3.40.1280.10">
    <property type="match status" value="1"/>
</dbReference>
<dbReference type="InterPro" id="IPR051259">
    <property type="entry name" value="rRNA_Methyltransferase"/>
</dbReference>
<dbReference type="InterPro" id="IPR001537">
    <property type="entry name" value="SpoU_MeTrfase"/>
</dbReference>
<evidence type="ECO:0000256" key="2">
    <source>
        <dbReference type="ARBA" id="ARBA00022679"/>
    </source>
</evidence>
<dbReference type="InterPro" id="IPR029026">
    <property type="entry name" value="tRNA_m1G_MTases_N"/>
</dbReference>
<accession>A0A292IIU0</accession>
<proteinExistence type="predicted"/>
<dbReference type="SUPFAM" id="SSF75217">
    <property type="entry name" value="alpha/beta knot"/>
    <property type="match status" value="1"/>
</dbReference>
<reference evidence="4 5" key="1">
    <citation type="journal article" date="2015" name="Clin. Infect. Dis.">
        <title>Genomic Investigations unmask Mycoplasma amphoriforme, a new respiratory pathogen.</title>
        <authorList>
            <person name="Gillespie S.H."/>
            <person name="Ling C.L."/>
            <person name="Oravcova K."/>
            <person name="Pinheiro M."/>
            <person name="Wells L."/>
            <person name="Bryant J.M."/>
            <person name="McHugh T.D."/>
            <person name="Bebear C."/>
            <person name="Webster D."/>
            <person name="Harris S.R."/>
            <person name="Seth-Smith H.M."/>
            <person name="Thomson N.R."/>
        </authorList>
    </citation>
    <scope>NUCLEOTIDE SEQUENCE [LARGE SCALE GENOMIC DNA]</scope>
    <source>
        <strain evidence="4 5">A39</strain>
    </source>
</reference>
<evidence type="ECO:0000313" key="4">
    <source>
        <dbReference type="EMBL" id="CDN40800.1"/>
    </source>
</evidence>
<dbReference type="Pfam" id="PF00588">
    <property type="entry name" value="SpoU_methylase"/>
    <property type="match status" value="1"/>
</dbReference>
<organism evidence="4 5">
    <name type="scientific">Mycoplasma amphoriforme A39</name>
    <dbReference type="NCBI Taxonomy" id="572419"/>
    <lineage>
        <taxon>Bacteria</taxon>
        <taxon>Bacillati</taxon>
        <taxon>Mycoplasmatota</taxon>
        <taxon>Mollicutes</taxon>
        <taxon>Mycoplasmataceae</taxon>
        <taxon>Mycoplasma</taxon>
    </lineage>
</organism>
<sequence>MFKFHLINSSNNPIFKDLKVFVKNGDHKDFRDLFCVAGLKNNLLALQNNCLPHSVFINTQINPKIVNQIKTLIKNHKVRCIQLSQALTSKVNELGNGNDVFFYYDKKMIFNRSFVMNNTYNYVLCDHLQDPHNFGAIIRNAAAFNVAGIFSYGCPNFWNPKLVRASAGTLFKIPISLISNWNDFVSVLQKKQLKLVITARDLLAKPIGEYQNQKGLVVAFGNEGHGLSEEVIKAAHSRVWIKINDKVESLNVASVSGIILYELNQDDHEKNHC</sequence>
<keyword evidence="2" id="KW-0808">Transferase</keyword>
<dbReference type="KEGG" id="mamp:MAMA39_06830"/>
<dbReference type="GO" id="GO:0008173">
    <property type="term" value="F:RNA methyltransferase activity"/>
    <property type="evidence" value="ECO:0007669"/>
    <property type="project" value="InterPro"/>
</dbReference>
<dbReference type="Proteomes" id="UP000261764">
    <property type="component" value="Chromosome I"/>
</dbReference>
<dbReference type="InterPro" id="IPR029028">
    <property type="entry name" value="Alpha/beta_knot_MTases"/>
</dbReference>
<dbReference type="EMBL" id="HG937516">
    <property type="protein sequence ID" value="CDN40800.1"/>
    <property type="molecule type" value="Genomic_DNA"/>
</dbReference>
<evidence type="ECO:0000256" key="1">
    <source>
        <dbReference type="ARBA" id="ARBA00022603"/>
    </source>
</evidence>
<dbReference type="CDD" id="cd18095">
    <property type="entry name" value="SpoU-like_rRNA-MTase"/>
    <property type="match status" value="1"/>
</dbReference>
<dbReference type="PANTHER" id="PTHR43191">
    <property type="entry name" value="RRNA METHYLTRANSFERASE 3"/>
    <property type="match status" value="1"/>
</dbReference>
<evidence type="ECO:0000313" key="5">
    <source>
        <dbReference type="Proteomes" id="UP000261764"/>
    </source>
</evidence>
<dbReference type="AlphaFoldDB" id="A0A292IIU0"/>
<keyword evidence="1" id="KW-0489">Methyltransferase</keyword>
<protein>
    <recommendedName>
        <fullName evidence="3">tRNA/rRNA methyltransferase SpoU type domain-containing protein</fullName>
    </recommendedName>
</protein>
<keyword evidence="5" id="KW-1185">Reference proteome</keyword>
<dbReference type="GO" id="GO:0003723">
    <property type="term" value="F:RNA binding"/>
    <property type="evidence" value="ECO:0007669"/>
    <property type="project" value="InterPro"/>
</dbReference>
<dbReference type="GO" id="GO:0006396">
    <property type="term" value="P:RNA processing"/>
    <property type="evidence" value="ECO:0007669"/>
    <property type="project" value="InterPro"/>
</dbReference>
<feature type="domain" description="tRNA/rRNA methyltransferase SpoU type" evidence="3">
    <location>
        <begin position="122"/>
        <end position="261"/>
    </location>
</feature>